<feature type="signal peptide" evidence="2">
    <location>
        <begin position="1"/>
        <end position="25"/>
    </location>
</feature>
<feature type="chain" id="PRO_5005487987" evidence="2">
    <location>
        <begin position="26"/>
        <end position="141"/>
    </location>
</feature>
<protein>
    <submittedName>
        <fullName evidence="3">Uncharacterized protein</fullName>
    </submittedName>
</protein>
<evidence type="ECO:0000256" key="1">
    <source>
        <dbReference type="SAM" id="MobiDB-lite"/>
    </source>
</evidence>
<keyword evidence="2" id="KW-0732">Signal</keyword>
<evidence type="ECO:0000256" key="2">
    <source>
        <dbReference type="SAM" id="SignalP"/>
    </source>
</evidence>
<feature type="region of interest" description="Disordered" evidence="1">
    <location>
        <begin position="40"/>
        <end position="65"/>
    </location>
</feature>
<reference evidence="3" key="1">
    <citation type="submission" date="2014-05" db="EMBL/GenBank/DDBJ databases">
        <authorList>
            <person name="Chronopoulou M."/>
        </authorList>
    </citation>
    <scope>NUCLEOTIDE SEQUENCE</scope>
    <source>
        <tissue evidence="3">Whole organism</tissue>
    </source>
</reference>
<feature type="non-terminal residue" evidence="3">
    <location>
        <position position="1"/>
    </location>
</feature>
<proteinExistence type="predicted"/>
<feature type="region of interest" description="Disordered" evidence="1">
    <location>
        <begin position="89"/>
        <end position="112"/>
    </location>
</feature>
<dbReference type="AlphaFoldDB" id="A0A0K2TQ34"/>
<sequence>LHKNITKKMLLKLMLIIPLLQLYNAESSLVKDESMRDQKSILENSSSNDHDVIRPPSSKKINGTNDIDEEKKMFSKWIQMYLQSKNKKRSKKIKEFPEDEENTQENMNEFPKTDLGEPKGLWIAILILFEIIKTIIEIIQI</sequence>
<evidence type="ECO:0000313" key="3">
    <source>
        <dbReference type="EMBL" id="CDW28134.1"/>
    </source>
</evidence>
<accession>A0A0K2TQ34</accession>
<name>A0A0K2TQ34_LEPSM</name>
<organism evidence="3">
    <name type="scientific">Lepeophtheirus salmonis</name>
    <name type="common">Salmon louse</name>
    <name type="synonym">Caligus salmonis</name>
    <dbReference type="NCBI Taxonomy" id="72036"/>
    <lineage>
        <taxon>Eukaryota</taxon>
        <taxon>Metazoa</taxon>
        <taxon>Ecdysozoa</taxon>
        <taxon>Arthropoda</taxon>
        <taxon>Crustacea</taxon>
        <taxon>Multicrustacea</taxon>
        <taxon>Hexanauplia</taxon>
        <taxon>Copepoda</taxon>
        <taxon>Siphonostomatoida</taxon>
        <taxon>Caligidae</taxon>
        <taxon>Lepeophtheirus</taxon>
    </lineage>
</organism>
<dbReference type="EMBL" id="HACA01010773">
    <property type="protein sequence ID" value="CDW28134.1"/>
    <property type="molecule type" value="Transcribed_RNA"/>
</dbReference>